<dbReference type="InterPro" id="IPR051060">
    <property type="entry name" value="Carbamoyltrans_HypF-like"/>
</dbReference>
<keyword evidence="4" id="KW-0436">Ligase</keyword>
<dbReference type="PIRSF" id="PIRSF006256">
    <property type="entry name" value="CMPcnvr_hdrg_mat"/>
    <property type="match status" value="1"/>
</dbReference>
<dbReference type="EC" id="6.2.-.-" evidence="9"/>
<keyword evidence="7" id="KW-0862">Zinc</keyword>
<dbReference type="PANTHER" id="PTHR42959">
    <property type="entry name" value="CARBAMOYLTRANSFERASE"/>
    <property type="match status" value="1"/>
</dbReference>
<evidence type="ECO:0000256" key="4">
    <source>
        <dbReference type="ARBA" id="ARBA00022598"/>
    </source>
</evidence>
<comment type="catalytic activity">
    <reaction evidence="10">
        <text>an acyl phosphate + H2O = a carboxylate + phosphate + H(+)</text>
        <dbReference type="Rhea" id="RHEA:14965"/>
        <dbReference type="ChEBI" id="CHEBI:15377"/>
        <dbReference type="ChEBI" id="CHEBI:15378"/>
        <dbReference type="ChEBI" id="CHEBI:29067"/>
        <dbReference type="ChEBI" id="CHEBI:43474"/>
        <dbReference type="ChEBI" id="CHEBI:59918"/>
        <dbReference type="EC" id="3.6.1.7"/>
    </reaction>
</comment>
<feature type="domain" description="Acylphosphatase-like" evidence="11">
    <location>
        <begin position="87"/>
        <end position="173"/>
    </location>
</feature>
<dbReference type="Gene3D" id="3.30.110.120">
    <property type="match status" value="1"/>
</dbReference>
<dbReference type="Gene3D" id="3.30.420.360">
    <property type="match status" value="1"/>
</dbReference>
<gene>
    <name evidence="13" type="ORF">BJ971_005752</name>
</gene>
<accession>A0A7W7I2R9</accession>
<dbReference type="Pfam" id="PF01455">
    <property type="entry name" value="HupF_HypC"/>
    <property type="match status" value="1"/>
</dbReference>
<dbReference type="Pfam" id="PF00708">
    <property type="entry name" value="Acylphosphatase"/>
    <property type="match status" value="1"/>
</dbReference>
<protein>
    <recommendedName>
        <fullName evidence="9">Carbamoyltransferase</fullName>
        <ecNumber evidence="9">6.2.-.-</ecNumber>
    </recommendedName>
</protein>
<dbReference type="NCBIfam" id="TIGR00143">
    <property type="entry name" value="hypF"/>
    <property type="match status" value="1"/>
</dbReference>
<evidence type="ECO:0000256" key="2">
    <source>
        <dbReference type="ARBA" id="ARBA00006018"/>
    </source>
</evidence>
<dbReference type="Gene3D" id="2.30.30.140">
    <property type="match status" value="1"/>
</dbReference>
<dbReference type="InterPro" id="IPR001792">
    <property type="entry name" value="Acylphosphatase-like_dom"/>
</dbReference>
<dbReference type="GO" id="GO:0003725">
    <property type="term" value="F:double-stranded RNA binding"/>
    <property type="evidence" value="ECO:0007669"/>
    <property type="project" value="InterPro"/>
</dbReference>
<reference evidence="13 14" key="1">
    <citation type="submission" date="2020-08" db="EMBL/GenBank/DDBJ databases">
        <title>Sequencing the genomes of 1000 actinobacteria strains.</title>
        <authorList>
            <person name="Klenk H.-P."/>
        </authorList>
    </citation>
    <scope>NUCLEOTIDE SEQUENCE [LARGE SCALE GENOMIC DNA]</scope>
    <source>
        <strain evidence="13 14">DSM 43149</strain>
    </source>
</reference>
<keyword evidence="10" id="KW-0378">Hydrolase</keyword>
<dbReference type="PANTHER" id="PTHR42959:SF1">
    <property type="entry name" value="CARBAMOYLTRANSFERASE HYPF"/>
    <property type="match status" value="1"/>
</dbReference>
<evidence type="ECO:0000256" key="1">
    <source>
        <dbReference type="ARBA" id="ARBA00004711"/>
    </source>
</evidence>
<evidence type="ECO:0000256" key="10">
    <source>
        <dbReference type="PROSITE-ProRule" id="PRU00520"/>
    </source>
</evidence>
<sequence>MCLGIPGRVVRLVPGYAGQLAMVDVMGVQRQVNVGMLERAPDPEDWILIHMGFALEVIDEAAAERAMSGLELMGRARESTEPAGRVRRRFTVAGLVQGVGFRPFAYATAADLALAGSVANTADGVVIEAEGPAEAVREFGRRLRADAPPLAMVTAVDETPLEPVGGTGFTIAESSAGGQARTLASPDVATCDDCLAELRDPADRRYRHPFITCTNCGPRFTIITGLPYDRAATTMAGFAMCAACRAEYEDPADRRFHAQPIACPDCGPRLELHTPGGDRHPDPLRGARELLAAGRIVAVKGLGGYHLACDARNADAVAELRARKRRGGKPFAVMVADLDTARRLVTMTDDEERLLTGVRHPIVLLPRRAGGDVAAAVAPGNPDLGIMLPYTPLHVLLLGLPGDPTGPDALVMTSGNLAGEPIAYDDADAARRLAPLADAFLRHDRAIRVPCDDSVSRHAAGAELPIRRSRGHAPMPLALPFEVPPTLAVGADLKNACALGAGRYAWVSQHIGDMDDLSTIDALSGTEAHLERLTGVRPETIVADLHPGYRSTGWARDHAAGRPVRLVQHHHAHIASVMAEHGLGLDERVIGVAFDGTGYGTDGAVWGGEVLIADYKSYDRATHLGYVPLAGGDASVLRPYRMAMAHLRAAGVPWHPELACVAACPPAERDVLAHQLETGFGCVPTSSMGRLFDAVASLTGACHAVEYEAEAAIILEGLAASAGPAGDGYRFGPPADPGPVIRAVAADVLAGVPAATVAARFHAAVTALIADLAELGRDRTGLDVVALGGGVFQNALLLDAARRALRERGFTVLLPRLLPPNDGGLALGQLVVGACC</sequence>
<dbReference type="GO" id="GO:0003998">
    <property type="term" value="F:acylphosphatase activity"/>
    <property type="evidence" value="ECO:0007669"/>
    <property type="project" value="UniProtKB-EC"/>
</dbReference>
<feature type="active site" evidence="10">
    <location>
        <position position="102"/>
    </location>
</feature>
<dbReference type="Gene3D" id="3.90.870.50">
    <property type="match status" value="1"/>
</dbReference>
<dbReference type="InterPro" id="IPR019812">
    <property type="entry name" value="Hydgase_assmbl_chp_CS"/>
</dbReference>
<dbReference type="PROSITE" id="PS00150">
    <property type="entry name" value="ACYLPHOSPHATASE_1"/>
    <property type="match status" value="1"/>
</dbReference>
<evidence type="ECO:0000313" key="13">
    <source>
        <dbReference type="EMBL" id="MBB4765196.1"/>
    </source>
</evidence>
<keyword evidence="14" id="KW-1185">Reference proteome</keyword>
<evidence type="ECO:0000259" key="12">
    <source>
        <dbReference type="PROSITE" id="PS51163"/>
    </source>
</evidence>
<dbReference type="InterPro" id="IPR004421">
    <property type="entry name" value="Carbamoyltransferase_HypF"/>
</dbReference>
<dbReference type="Proteomes" id="UP000578112">
    <property type="component" value="Unassembled WGS sequence"/>
</dbReference>
<dbReference type="Pfam" id="PF01300">
    <property type="entry name" value="Sua5_yciO_yrdC"/>
    <property type="match status" value="1"/>
</dbReference>
<evidence type="ECO:0000313" key="14">
    <source>
        <dbReference type="Proteomes" id="UP000578112"/>
    </source>
</evidence>
<evidence type="ECO:0000259" key="11">
    <source>
        <dbReference type="PROSITE" id="PS51160"/>
    </source>
</evidence>
<dbReference type="PROSITE" id="PS51163">
    <property type="entry name" value="YRDC"/>
    <property type="match status" value="1"/>
</dbReference>
<evidence type="ECO:0000256" key="3">
    <source>
        <dbReference type="ARBA" id="ARBA00008097"/>
    </source>
</evidence>
<feature type="active site" evidence="10">
    <location>
        <position position="120"/>
    </location>
</feature>
<dbReference type="GO" id="GO:0016743">
    <property type="term" value="F:carboxyl- or carbamoyltransferase activity"/>
    <property type="evidence" value="ECO:0007669"/>
    <property type="project" value="UniProtKB-UniRule"/>
</dbReference>
<dbReference type="PRINTS" id="PR00445">
    <property type="entry name" value="HUPFHYPC"/>
</dbReference>
<dbReference type="InterPro" id="IPR036046">
    <property type="entry name" value="Acylphosphatase-like_dom_sf"/>
</dbReference>
<dbReference type="EMBL" id="JACHNH010000001">
    <property type="protein sequence ID" value="MBB4765196.1"/>
    <property type="molecule type" value="Genomic_DNA"/>
</dbReference>
<dbReference type="InterPro" id="IPR055128">
    <property type="entry name" value="HypF_C_2"/>
</dbReference>
<comment type="similarity">
    <text evidence="3 9">Belongs to the carbamoyltransferase HypF family.</text>
</comment>
<dbReference type="InterPro" id="IPR041440">
    <property type="entry name" value="HypF_C"/>
</dbReference>
<keyword evidence="6" id="KW-0863">Zinc-finger</keyword>
<evidence type="ECO:0000256" key="9">
    <source>
        <dbReference type="PIRNR" id="PIRNR006256"/>
    </source>
</evidence>
<dbReference type="InterPro" id="IPR017945">
    <property type="entry name" value="DHBP_synth_RibB-like_a/b_dom"/>
</dbReference>
<evidence type="ECO:0000256" key="5">
    <source>
        <dbReference type="ARBA" id="ARBA00022723"/>
    </source>
</evidence>
<dbReference type="InterPro" id="IPR043129">
    <property type="entry name" value="ATPase_NBD"/>
</dbReference>
<dbReference type="PROSITE" id="PS01097">
    <property type="entry name" value="HUPF_HYPC"/>
    <property type="match status" value="1"/>
</dbReference>
<dbReference type="GO" id="GO:0016874">
    <property type="term" value="F:ligase activity"/>
    <property type="evidence" value="ECO:0007669"/>
    <property type="project" value="UniProtKB-UniRule"/>
</dbReference>
<dbReference type="InterPro" id="IPR017968">
    <property type="entry name" value="Acylphosphatase_CS"/>
</dbReference>
<dbReference type="Pfam" id="PF17788">
    <property type="entry name" value="HypF_C"/>
    <property type="match status" value="1"/>
</dbReference>
<comment type="pathway">
    <text evidence="1">Protein modification; [NiFe] hydrogenase maturation.</text>
</comment>
<dbReference type="Pfam" id="PF22521">
    <property type="entry name" value="HypF_C_2"/>
    <property type="match status" value="1"/>
</dbReference>
<dbReference type="AlphaFoldDB" id="A0A7W7I2R9"/>
<comment type="catalytic activity">
    <reaction evidence="8">
        <text>C-terminal L-cysteinyl-[HypE protein] + carbamoyl phosphate + ATP + H2O = C-terminal S-carboxamide-L-cysteinyl-[HypE protein] + AMP + phosphate + diphosphate + H(+)</text>
        <dbReference type="Rhea" id="RHEA:55636"/>
        <dbReference type="Rhea" id="RHEA-COMP:14247"/>
        <dbReference type="Rhea" id="RHEA-COMP:14392"/>
        <dbReference type="ChEBI" id="CHEBI:15377"/>
        <dbReference type="ChEBI" id="CHEBI:15378"/>
        <dbReference type="ChEBI" id="CHEBI:30616"/>
        <dbReference type="ChEBI" id="CHEBI:33019"/>
        <dbReference type="ChEBI" id="CHEBI:43474"/>
        <dbReference type="ChEBI" id="CHEBI:58228"/>
        <dbReference type="ChEBI" id="CHEBI:76913"/>
        <dbReference type="ChEBI" id="CHEBI:139126"/>
        <dbReference type="ChEBI" id="CHEBI:456215"/>
    </reaction>
</comment>
<dbReference type="RefSeq" id="WP_184996284.1">
    <property type="nucleotide sequence ID" value="NZ_BOMK01000031.1"/>
</dbReference>
<feature type="domain" description="YrdC-like" evidence="12">
    <location>
        <begin position="281"/>
        <end position="471"/>
    </location>
</feature>
<dbReference type="SUPFAM" id="SSF53067">
    <property type="entry name" value="Actin-like ATPase domain"/>
    <property type="match status" value="1"/>
</dbReference>
<evidence type="ECO:0000256" key="6">
    <source>
        <dbReference type="ARBA" id="ARBA00022771"/>
    </source>
</evidence>
<dbReference type="InterPro" id="IPR011125">
    <property type="entry name" value="Znf_HypF"/>
</dbReference>
<dbReference type="SUPFAM" id="SSF54975">
    <property type="entry name" value="Acylphosphatase/BLUF domain-like"/>
    <property type="match status" value="1"/>
</dbReference>
<name>A0A7W7I2R9_9ACTN</name>
<dbReference type="Gene3D" id="3.30.420.40">
    <property type="match status" value="1"/>
</dbReference>
<dbReference type="GO" id="GO:0008270">
    <property type="term" value="F:zinc ion binding"/>
    <property type="evidence" value="ECO:0007669"/>
    <property type="project" value="UniProtKB-KW"/>
</dbReference>
<dbReference type="SUPFAM" id="SSF55821">
    <property type="entry name" value="YrdC/RibB"/>
    <property type="match status" value="1"/>
</dbReference>
<organism evidence="13 14">
    <name type="scientific">Actinoplanes digitatis</name>
    <dbReference type="NCBI Taxonomy" id="1868"/>
    <lineage>
        <taxon>Bacteria</taxon>
        <taxon>Bacillati</taxon>
        <taxon>Actinomycetota</taxon>
        <taxon>Actinomycetes</taxon>
        <taxon>Micromonosporales</taxon>
        <taxon>Micromonosporaceae</taxon>
        <taxon>Actinoplanes</taxon>
    </lineage>
</organism>
<dbReference type="InterPro" id="IPR006070">
    <property type="entry name" value="Sua5-like_dom"/>
</dbReference>
<dbReference type="GO" id="GO:0051604">
    <property type="term" value="P:protein maturation"/>
    <property type="evidence" value="ECO:0007669"/>
    <property type="project" value="TreeGrafter"/>
</dbReference>
<dbReference type="SUPFAM" id="SSF159127">
    <property type="entry name" value="HupF/HypC-like"/>
    <property type="match status" value="1"/>
</dbReference>
<dbReference type="UniPathway" id="UPA00335"/>
<keyword evidence="5" id="KW-0479">Metal-binding</keyword>
<dbReference type="NCBIfam" id="TIGR00074">
    <property type="entry name" value="hypC_hupF"/>
    <property type="match status" value="1"/>
</dbReference>
<comment type="similarity">
    <text evidence="2">Belongs to the HupF/HypC family.</text>
</comment>
<proteinExistence type="inferred from homology"/>
<dbReference type="Pfam" id="PF07503">
    <property type="entry name" value="zf-HYPF"/>
    <property type="match status" value="2"/>
</dbReference>
<evidence type="ECO:0000256" key="7">
    <source>
        <dbReference type="ARBA" id="ARBA00022833"/>
    </source>
</evidence>
<dbReference type="InterPro" id="IPR001109">
    <property type="entry name" value="Hydrogenase_HupF/HypC"/>
</dbReference>
<evidence type="ECO:0000256" key="8">
    <source>
        <dbReference type="ARBA" id="ARBA00048220"/>
    </source>
</evidence>
<dbReference type="PROSITE" id="PS51160">
    <property type="entry name" value="ACYLPHOSPHATASE_3"/>
    <property type="match status" value="1"/>
</dbReference>
<comment type="caution">
    <text evidence="13">The sequence shown here is derived from an EMBL/GenBank/DDBJ whole genome shotgun (WGS) entry which is preliminary data.</text>
</comment>